<evidence type="ECO:0000313" key="3">
    <source>
        <dbReference type="EMBL" id="RVU37634.1"/>
    </source>
</evidence>
<dbReference type="OrthoDB" id="5293418at2"/>
<comment type="caution">
    <text evidence="3">The sequence shown here is derived from an EMBL/GenBank/DDBJ whole genome shotgun (WGS) entry which is preliminary data.</text>
</comment>
<reference evidence="3 4" key="1">
    <citation type="submission" date="2019-01" db="EMBL/GenBank/DDBJ databases">
        <authorList>
            <person name="Chen W.-M."/>
        </authorList>
    </citation>
    <scope>NUCLEOTIDE SEQUENCE [LARGE SCALE GENOMIC DNA]</scope>
    <source>
        <strain evidence="3 4">KYPC3</strain>
    </source>
</reference>
<organism evidence="3 4">
    <name type="scientific">Rheinheimera riviphila</name>
    <dbReference type="NCBI Taxonomy" id="1834037"/>
    <lineage>
        <taxon>Bacteria</taxon>
        <taxon>Pseudomonadati</taxon>
        <taxon>Pseudomonadota</taxon>
        <taxon>Gammaproteobacteria</taxon>
        <taxon>Chromatiales</taxon>
        <taxon>Chromatiaceae</taxon>
        <taxon>Rheinheimera</taxon>
    </lineage>
</organism>
<proteinExistence type="predicted"/>
<dbReference type="PANTHER" id="PTHR40940:SF1">
    <property type="entry name" value="PROTEIN BATD"/>
    <property type="match status" value="1"/>
</dbReference>
<name>A0A437QT19_9GAMM</name>
<dbReference type="Proteomes" id="UP000283077">
    <property type="component" value="Unassembled WGS sequence"/>
</dbReference>
<keyword evidence="1" id="KW-1133">Transmembrane helix</keyword>
<dbReference type="AlphaFoldDB" id="A0A437QT19"/>
<evidence type="ECO:0000256" key="1">
    <source>
        <dbReference type="SAM" id="Phobius"/>
    </source>
</evidence>
<dbReference type="InterPro" id="IPR025738">
    <property type="entry name" value="BatD"/>
</dbReference>
<evidence type="ECO:0000259" key="2">
    <source>
        <dbReference type="Pfam" id="PF25607"/>
    </source>
</evidence>
<sequence>MVTFSNSWWGWCKSQRTNMTRTEMMGKKVTSDLWHGLLLLSVLTLASAAQAATSLNVRVDKNPVMLGEELQLSVQVDEKVSSSAIDFSVLEDHFRVGPPSVSQSMQIINGQSSQSTIWQLSLFAKTTGTFEIPAFNVHGITSSPISIEVIPASQQTTDKQVLFIESNLSQTELYVQQMVYYEVKIYFSGDLQRGSLSQPELPNTTIEQVGKDVEGTELVNGIRYQTITRRYSLIPQQSGSFTLEAPFFNGEMIDRNSSRYDYFAKTQTISAQGQAVEFQVKAMPAEFNGDWLVSELVALTEEWTPLSTTLVQGEPVTRTITLTAMDLADHQLPDLQIDLPAGIKNYAEQPQAKKAERNGRIVAQKVFTSAVIATQSGELKLPAVRVPWWNSKTNQLAYAELPERTLTVTANPNQAGQPPPAADTAVETQVSETAATPVSATHAWQWNYLSGLLLLLWLLTAAVAVWGWLRGRSTTARTDSFSKAAKPNHPQASEVKFNARRFKAACLENDSIVASQQLLRWASQQLDADIQQLPQLIKALPQSELRQETAKLAYQAYQAQPTPWLGTALFEAWAKYKHLQQVESPALLKPFYPK</sequence>
<protein>
    <submittedName>
        <fullName evidence="3">Protein BatD</fullName>
    </submittedName>
</protein>
<dbReference type="Pfam" id="PF25607">
    <property type="entry name" value="DUF7939"/>
    <property type="match status" value="1"/>
</dbReference>
<dbReference type="Pfam" id="PF13584">
    <property type="entry name" value="BatD"/>
    <property type="match status" value="1"/>
</dbReference>
<accession>A0A437QT19</accession>
<evidence type="ECO:0000313" key="4">
    <source>
        <dbReference type="Proteomes" id="UP000283077"/>
    </source>
</evidence>
<feature type="transmembrane region" description="Helical" evidence="1">
    <location>
        <begin position="446"/>
        <end position="469"/>
    </location>
</feature>
<dbReference type="EMBL" id="SACS01000008">
    <property type="protein sequence ID" value="RVU37634.1"/>
    <property type="molecule type" value="Genomic_DNA"/>
</dbReference>
<dbReference type="PANTHER" id="PTHR40940">
    <property type="entry name" value="PROTEIN BATD-RELATED"/>
    <property type="match status" value="1"/>
</dbReference>
<gene>
    <name evidence="3" type="ORF">EOE67_09135</name>
</gene>
<feature type="domain" description="DUF7939" evidence="2">
    <location>
        <begin position="498"/>
        <end position="578"/>
    </location>
</feature>
<keyword evidence="1" id="KW-0812">Transmembrane</keyword>
<dbReference type="InterPro" id="IPR057699">
    <property type="entry name" value="DUF7939"/>
</dbReference>
<keyword evidence="4" id="KW-1185">Reference proteome</keyword>
<keyword evidence="1" id="KW-0472">Membrane</keyword>